<reference evidence="2" key="1">
    <citation type="submission" date="2021-05" db="EMBL/GenBank/DDBJ databases">
        <authorList>
            <person name="Alioto T."/>
            <person name="Alioto T."/>
            <person name="Gomez Garrido J."/>
        </authorList>
    </citation>
    <scope>NUCLEOTIDE SEQUENCE</scope>
</reference>
<evidence type="ECO:0000256" key="1">
    <source>
        <dbReference type="SAM" id="Phobius"/>
    </source>
</evidence>
<feature type="transmembrane region" description="Helical" evidence="1">
    <location>
        <begin position="98"/>
        <end position="117"/>
    </location>
</feature>
<dbReference type="AlphaFoldDB" id="A0A8D9DXG0"/>
<evidence type="ECO:0000313" key="2">
    <source>
        <dbReference type="EMBL" id="CAG6732852.1"/>
    </source>
</evidence>
<keyword evidence="1" id="KW-0472">Membrane</keyword>
<feature type="transmembrane region" description="Helical" evidence="1">
    <location>
        <begin position="16"/>
        <end position="35"/>
    </location>
</feature>
<protein>
    <submittedName>
        <fullName evidence="2">Uncharacterized protein</fullName>
    </submittedName>
</protein>
<name>A0A8D9DXG0_9HEMI</name>
<accession>A0A8D9DXG0</accession>
<dbReference type="EMBL" id="HBUF01388170">
    <property type="protein sequence ID" value="CAG6732852.1"/>
    <property type="molecule type" value="Transcribed_RNA"/>
</dbReference>
<proteinExistence type="predicted"/>
<keyword evidence="1" id="KW-1133">Transmembrane helix</keyword>
<sequence>MALPFTLSLFFRFCSLQFPLFFSCLLLACLFVSTYPRYYSFVSIRYVLVFNFNSCKSICSLFMSPIIQSILDKVCDIITSIVSSLHPLSLSLSSKQSVIVNLLMVFWLSLGFFLFFLQTPGISCVCNVQYILIQHVLCYKILGSYYTT</sequence>
<organism evidence="2">
    <name type="scientific">Cacopsylla melanoneura</name>
    <dbReference type="NCBI Taxonomy" id="428564"/>
    <lineage>
        <taxon>Eukaryota</taxon>
        <taxon>Metazoa</taxon>
        <taxon>Ecdysozoa</taxon>
        <taxon>Arthropoda</taxon>
        <taxon>Hexapoda</taxon>
        <taxon>Insecta</taxon>
        <taxon>Pterygota</taxon>
        <taxon>Neoptera</taxon>
        <taxon>Paraneoptera</taxon>
        <taxon>Hemiptera</taxon>
        <taxon>Sternorrhyncha</taxon>
        <taxon>Psylloidea</taxon>
        <taxon>Psyllidae</taxon>
        <taxon>Psyllinae</taxon>
        <taxon>Cacopsylla</taxon>
    </lineage>
</organism>
<keyword evidence="1" id="KW-0812">Transmembrane</keyword>